<reference evidence="2" key="1">
    <citation type="submission" date="2019-10" db="EMBL/GenBank/DDBJ databases">
        <title>Lacipirellula parvula gen. nov., sp. nov., representing a lineage of planctomycetes widespread in freshwater anoxic habitats, and description of the family Lacipirellulaceae.</title>
        <authorList>
            <person name="Dedysh S.N."/>
            <person name="Kulichevskaya I.S."/>
            <person name="Beletsky A.V."/>
            <person name="Rakitin A.L."/>
            <person name="Mardanov A.V."/>
            <person name="Ivanova A.A."/>
            <person name="Saltykova V.X."/>
            <person name="Rijpstra W.I.C."/>
            <person name="Sinninghe Damste J.S."/>
            <person name="Ravin N.V."/>
        </authorList>
    </citation>
    <scope>NUCLEOTIDE SEQUENCE [LARGE SCALE GENOMIC DNA]</scope>
    <source>
        <strain evidence="2">PX69</strain>
    </source>
</reference>
<dbReference type="RefSeq" id="WP_152100255.1">
    <property type="nucleotide sequence ID" value="NZ_AP021861.1"/>
</dbReference>
<name>A0A5K7XFF5_9BACT</name>
<accession>A0A5K7XFF5</accession>
<evidence type="ECO:0000313" key="1">
    <source>
        <dbReference type="EMBL" id="BBO34732.1"/>
    </source>
</evidence>
<dbReference type="Proteomes" id="UP000326837">
    <property type="component" value="Chromosome"/>
</dbReference>
<organism evidence="1 2">
    <name type="scientific">Lacipirellula parvula</name>
    <dbReference type="NCBI Taxonomy" id="2650471"/>
    <lineage>
        <taxon>Bacteria</taxon>
        <taxon>Pseudomonadati</taxon>
        <taxon>Planctomycetota</taxon>
        <taxon>Planctomycetia</taxon>
        <taxon>Pirellulales</taxon>
        <taxon>Lacipirellulaceae</taxon>
        <taxon>Lacipirellula</taxon>
    </lineage>
</organism>
<dbReference type="EMBL" id="AP021861">
    <property type="protein sequence ID" value="BBO34732.1"/>
    <property type="molecule type" value="Genomic_DNA"/>
</dbReference>
<sequence length="217" mass="24181">MFAELHQMAATIYPEANPNIVAQPDAWPTPIHCSAYCVPTITATMREYLQSAGAWTEPRPLIVMVDPTDDSAASRGIFIHELAHIPGDLEQPAETPITADRRFRQDAEFAYLALTPIITDEPPWAGHDAAFIRRALHLHHRAVGHGWALGVRDLSIAGLRYGLSSAFDYWLAIGDEPLRCESMLLAEIEQLPPPADFASLWERDQAAYYTHARKENA</sequence>
<gene>
    <name evidence="1" type="ORF">PLANPX_4344</name>
</gene>
<keyword evidence="2" id="KW-1185">Reference proteome</keyword>
<protein>
    <submittedName>
        <fullName evidence="1">Uncharacterized protein</fullName>
    </submittedName>
</protein>
<dbReference type="AlphaFoldDB" id="A0A5K7XFF5"/>
<dbReference type="KEGG" id="lpav:PLANPX_4344"/>
<proteinExistence type="predicted"/>
<evidence type="ECO:0000313" key="2">
    <source>
        <dbReference type="Proteomes" id="UP000326837"/>
    </source>
</evidence>